<organism evidence="2 3">
    <name type="scientific">Triticum urartu</name>
    <name type="common">Red wild einkorn</name>
    <name type="synonym">Crithodium urartu</name>
    <dbReference type="NCBI Taxonomy" id="4572"/>
    <lineage>
        <taxon>Eukaryota</taxon>
        <taxon>Viridiplantae</taxon>
        <taxon>Streptophyta</taxon>
        <taxon>Embryophyta</taxon>
        <taxon>Tracheophyta</taxon>
        <taxon>Spermatophyta</taxon>
        <taxon>Magnoliopsida</taxon>
        <taxon>Liliopsida</taxon>
        <taxon>Poales</taxon>
        <taxon>Poaceae</taxon>
        <taxon>BOP clade</taxon>
        <taxon>Pooideae</taxon>
        <taxon>Triticodae</taxon>
        <taxon>Triticeae</taxon>
        <taxon>Triticinae</taxon>
        <taxon>Triticum</taxon>
    </lineage>
</organism>
<feature type="region of interest" description="Disordered" evidence="1">
    <location>
        <begin position="1"/>
        <end position="35"/>
    </location>
</feature>
<dbReference type="EnsemblPlants" id="TuG1812G0300003357.01.T04">
    <property type="protein sequence ID" value="TuG1812G0300003357.01.T04"/>
    <property type="gene ID" value="TuG1812G0300003357.01"/>
</dbReference>
<reference evidence="2" key="2">
    <citation type="submission" date="2018-03" db="EMBL/GenBank/DDBJ databases">
        <title>The Triticum urartu genome reveals the dynamic nature of wheat genome evolution.</title>
        <authorList>
            <person name="Ling H."/>
            <person name="Ma B."/>
            <person name="Shi X."/>
            <person name="Liu H."/>
            <person name="Dong L."/>
            <person name="Sun H."/>
            <person name="Cao Y."/>
            <person name="Gao Q."/>
            <person name="Zheng S."/>
            <person name="Li Y."/>
            <person name="Yu Y."/>
            <person name="Du H."/>
            <person name="Qi M."/>
            <person name="Li Y."/>
            <person name="Yu H."/>
            <person name="Cui Y."/>
            <person name="Wang N."/>
            <person name="Chen C."/>
            <person name="Wu H."/>
            <person name="Zhao Y."/>
            <person name="Zhang J."/>
            <person name="Li Y."/>
            <person name="Zhou W."/>
            <person name="Zhang B."/>
            <person name="Hu W."/>
            <person name="Eijk M."/>
            <person name="Tang J."/>
            <person name="Witsenboer H."/>
            <person name="Zhao S."/>
            <person name="Li Z."/>
            <person name="Zhang A."/>
            <person name="Wang D."/>
            <person name="Liang C."/>
        </authorList>
    </citation>
    <scope>NUCLEOTIDE SEQUENCE [LARGE SCALE GENOMIC DNA]</scope>
    <source>
        <strain evidence="2">cv. G1812</strain>
    </source>
</reference>
<dbReference type="EnsemblPlants" id="TuG1812G0300003357.01.T05">
    <property type="protein sequence ID" value="TuG1812G0300003357.01.T05"/>
    <property type="gene ID" value="TuG1812G0300003357.01"/>
</dbReference>
<dbReference type="EnsemblPlants" id="TuG1812G0300003357.01.T08">
    <property type="protein sequence ID" value="TuG1812G0300003357.01.T08"/>
    <property type="gene ID" value="TuG1812G0300003357.01"/>
</dbReference>
<reference evidence="3" key="1">
    <citation type="journal article" date="2013" name="Nature">
        <title>Draft genome of the wheat A-genome progenitor Triticum urartu.</title>
        <authorList>
            <person name="Ling H.Q."/>
            <person name="Zhao S."/>
            <person name="Liu D."/>
            <person name="Wang J."/>
            <person name="Sun H."/>
            <person name="Zhang C."/>
            <person name="Fan H."/>
            <person name="Li D."/>
            <person name="Dong L."/>
            <person name="Tao Y."/>
            <person name="Gao C."/>
            <person name="Wu H."/>
            <person name="Li Y."/>
            <person name="Cui Y."/>
            <person name="Guo X."/>
            <person name="Zheng S."/>
            <person name="Wang B."/>
            <person name="Yu K."/>
            <person name="Liang Q."/>
            <person name="Yang W."/>
            <person name="Lou X."/>
            <person name="Chen J."/>
            <person name="Feng M."/>
            <person name="Jian J."/>
            <person name="Zhang X."/>
            <person name="Luo G."/>
            <person name="Jiang Y."/>
            <person name="Liu J."/>
            <person name="Wang Z."/>
            <person name="Sha Y."/>
            <person name="Zhang B."/>
            <person name="Wu H."/>
            <person name="Tang D."/>
            <person name="Shen Q."/>
            <person name="Xue P."/>
            <person name="Zou S."/>
            <person name="Wang X."/>
            <person name="Liu X."/>
            <person name="Wang F."/>
            <person name="Yang Y."/>
            <person name="An X."/>
            <person name="Dong Z."/>
            <person name="Zhang K."/>
            <person name="Zhang X."/>
            <person name="Luo M.C."/>
            <person name="Dvorak J."/>
            <person name="Tong Y."/>
            <person name="Wang J."/>
            <person name="Yang H."/>
            <person name="Li Z."/>
            <person name="Wang D."/>
            <person name="Zhang A."/>
            <person name="Wang J."/>
        </authorList>
    </citation>
    <scope>NUCLEOTIDE SEQUENCE</scope>
    <source>
        <strain evidence="3">cv. G1812</strain>
    </source>
</reference>
<protein>
    <submittedName>
        <fullName evidence="2">Uncharacterized protein</fullName>
    </submittedName>
</protein>
<dbReference type="EnsemblPlants" id="TuG1812G0300003357.01.T07">
    <property type="protein sequence ID" value="TuG1812G0300003357.01.T07"/>
    <property type="gene ID" value="TuG1812G0300003357.01"/>
</dbReference>
<dbReference type="Gramene" id="TuG1812G0300003357.01.T06">
    <property type="protein sequence ID" value="TuG1812G0300003357.01.T06"/>
    <property type="gene ID" value="TuG1812G0300003357.01"/>
</dbReference>
<dbReference type="Proteomes" id="UP000015106">
    <property type="component" value="Chromosome 3"/>
</dbReference>
<name>A0A8R7TYD8_TRIUA</name>
<dbReference type="Gramene" id="TuG1812G0300003357.01.T02">
    <property type="protein sequence ID" value="TuG1812G0300003357.01.T02"/>
    <property type="gene ID" value="TuG1812G0300003357.01"/>
</dbReference>
<feature type="compositionally biased region" description="Basic and acidic residues" evidence="1">
    <location>
        <begin position="14"/>
        <end position="35"/>
    </location>
</feature>
<proteinExistence type="predicted"/>
<sequence>MEGLPKSTSRQRGRQKDGERSTRRRAMGDGDRNAKFSDLPVFKGVERRRLSPSFHTVATSGEDSAPVWFCTKFLSRMESMSSGTGLMIGHAGSIWWYVTEKCARNI</sequence>
<reference evidence="2" key="3">
    <citation type="submission" date="2022-06" db="UniProtKB">
        <authorList>
            <consortium name="EnsemblPlants"/>
        </authorList>
    </citation>
    <scope>IDENTIFICATION</scope>
</reference>
<dbReference type="Gramene" id="TuG1812G0300003357.01.T09">
    <property type="protein sequence ID" value="TuG1812G0300003357.01.T09"/>
    <property type="gene ID" value="TuG1812G0300003357.01"/>
</dbReference>
<dbReference type="EnsemblPlants" id="TuG1812G0300003357.01.T06">
    <property type="protein sequence ID" value="TuG1812G0300003357.01.T06"/>
    <property type="gene ID" value="TuG1812G0300003357.01"/>
</dbReference>
<dbReference type="AlphaFoldDB" id="A0A8R7TYD8"/>
<evidence type="ECO:0000313" key="3">
    <source>
        <dbReference type="Proteomes" id="UP000015106"/>
    </source>
</evidence>
<dbReference type="EnsemblPlants" id="TuG1812G0300003357.01.T02">
    <property type="protein sequence ID" value="TuG1812G0300003357.01.T02"/>
    <property type="gene ID" value="TuG1812G0300003357.01"/>
</dbReference>
<dbReference type="Gramene" id="TuG1812G0300003357.01.T07">
    <property type="protein sequence ID" value="TuG1812G0300003357.01.T07"/>
    <property type="gene ID" value="TuG1812G0300003357.01"/>
</dbReference>
<dbReference type="Gramene" id="TuG1812G0300003357.01.T08">
    <property type="protein sequence ID" value="TuG1812G0300003357.01.T08"/>
    <property type="gene ID" value="TuG1812G0300003357.01"/>
</dbReference>
<dbReference type="EnsemblPlants" id="TuG1812G0300003357.01.T09">
    <property type="protein sequence ID" value="TuG1812G0300003357.01.T09"/>
    <property type="gene ID" value="TuG1812G0300003357.01"/>
</dbReference>
<evidence type="ECO:0000256" key="1">
    <source>
        <dbReference type="SAM" id="MobiDB-lite"/>
    </source>
</evidence>
<keyword evidence="3" id="KW-1185">Reference proteome</keyword>
<accession>A0A8R7TYD8</accession>
<dbReference type="Gramene" id="TuG1812G0300003357.01.T04">
    <property type="protein sequence ID" value="TuG1812G0300003357.01.T04"/>
    <property type="gene ID" value="TuG1812G0300003357.01"/>
</dbReference>
<dbReference type="Gramene" id="TuG1812G0300003357.01.T05">
    <property type="protein sequence ID" value="TuG1812G0300003357.01.T05"/>
    <property type="gene ID" value="TuG1812G0300003357.01"/>
</dbReference>
<evidence type="ECO:0000313" key="2">
    <source>
        <dbReference type="EnsemblPlants" id="TuG1812G0300003357.01.T06"/>
    </source>
</evidence>
<feature type="compositionally biased region" description="Polar residues" evidence="1">
    <location>
        <begin position="1"/>
        <end position="10"/>
    </location>
</feature>